<accession>A0ACC2J648</accession>
<evidence type="ECO:0000313" key="2">
    <source>
        <dbReference type="Proteomes" id="UP001153334"/>
    </source>
</evidence>
<keyword evidence="2" id="KW-1185">Reference proteome</keyword>
<evidence type="ECO:0000313" key="1">
    <source>
        <dbReference type="EMBL" id="KAJ8122943.1"/>
    </source>
</evidence>
<dbReference type="Proteomes" id="UP001153334">
    <property type="component" value="Unassembled WGS sequence"/>
</dbReference>
<protein>
    <submittedName>
        <fullName evidence="1">Uncharacterized protein</fullName>
    </submittedName>
</protein>
<comment type="caution">
    <text evidence="1">The sequence shown here is derived from an EMBL/GenBank/DDBJ whole genome shotgun (WGS) entry which is preliminary data.</text>
</comment>
<gene>
    <name evidence="1" type="ORF">ONZ43_g990</name>
</gene>
<proteinExistence type="predicted"/>
<reference evidence="1" key="1">
    <citation type="submission" date="2022-11" db="EMBL/GenBank/DDBJ databases">
        <title>Genome Sequence of Nemania bipapillata.</title>
        <authorList>
            <person name="Buettner E."/>
        </authorList>
    </citation>
    <scope>NUCLEOTIDE SEQUENCE</scope>
    <source>
        <strain evidence="1">CP14</strain>
    </source>
</reference>
<organism evidence="1 2">
    <name type="scientific">Nemania bipapillata</name>
    <dbReference type="NCBI Taxonomy" id="110536"/>
    <lineage>
        <taxon>Eukaryota</taxon>
        <taxon>Fungi</taxon>
        <taxon>Dikarya</taxon>
        <taxon>Ascomycota</taxon>
        <taxon>Pezizomycotina</taxon>
        <taxon>Sordariomycetes</taxon>
        <taxon>Xylariomycetidae</taxon>
        <taxon>Xylariales</taxon>
        <taxon>Xylariaceae</taxon>
        <taxon>Nemania</taxon>
    </lineage>
</organism>
<name>A0ACC2J648_9PEZI</name>
<sequence>MEPEFPSLDSEPLPPGEALEVQLSHNQAFLRPMAQAAVLNPHTVEIQVLASEVPSLGGSKILVAGEIIKAGDQVSECEVVGKRAIAFIPDRLKTVARSSLFVLVEGSSYSNEELIGVLEPLIRIVDLTLTKSTIQPGDSVVVLPGPELMMRLLTRLAIEFQWRLIILTTPDEKCPYKPKPNSDTALLLDVDQTMRHIHREEEDGRQVIVLAHQFDALGQEIWREMGGLGRFLLMHNDASPLEPDPLPFKRGASFTAVHEKLKPSLRLLKLALSLIKAHPALLHGVLTDTLEVVDISSISESAGSKGQQANRPKRVVKYSPGGSQIKVLRPLAPVRLLSDVTYLLVGCLGGLGRSLTRRMLELGARHFTFISRTGADKPEAARVIQAIHDYGASARVFRVDASDAEATRKAVTQANADRPIRGVIHAAMVLRDGMFEQMGYDSFMEAVIPKSRGAVAVHEALQSIPGVSLDFFVMTSSISALLGNIGQSNYSAANSVLDSIARFGSASRQPTISLVLPMVLDVGVVAQDDTIETSLARKGLYGIDEDEMLRGFEVAMSQARNASTTGSQIIMGMDPGELARAIHAMPTDNLDLYWIDDARFCHIKAAMETSQKTSKASQAKDSSFAEVLSATLKNEGREGALECIAQHIGKRVATILMLPIDSFELRGPSIASYGLDSMIGAELQLAAEVAEHMGV</sequence>
<dbReference type="EMBL" id="JAPESX010000148">
    <property type="protein sequence ID" value="KAJ8122943.1"/>
    <property type="molecule type" value="Genomic_DNA"/>
</dbReference>